<proteinExistence type="predicted"/>
<comment type="caution">
    <text evidence="2">The sequence shown here is derived from an EMBL/GenBank/DDBJ whole genome shotgun (WGS) entry which is preliminary data.</text>
</comment>
<sequence>MSKGPDAVAGAWTPRTCSCRCGATASVWTLIRPRCRCVRATTVQPRREAATSANAGADPRTAELQPRGAAGFGHPARGSRIARLAAGARPQAPTRPARPLPEKWPAAQLTSVRSSTRLAGRWHRHRAARRVA</sequence>
<organism evidence="2 3">
    <name type="scientific">Sorghum bicolor</name>
    <name type="common">Sorghum</name>
    <name type="synonym">Sorghum vulgare</name>
    <dbReference type="NCBI Taxonomy" id="4558"/>
    <lineage>
        <taxon>Eukaryota</taxon>
        <taxon>Viridiplantae</taxon>
        <taxon>Streptophyta</taxon>
        <taxon>Embryophyta</taxon>
        <taxon>Tracheophyta</taxon>
        <taxon>Spermatophyta</taxon>
        <taxon>Magnoliopsida</taxon>
        <taxon>Liliopsida</taxon>
        <taxon>Poales</taxon>
        <taxon>Poaceae</taxon>
        <taxon>PACMAD clade</taxon>
        <taxon>Panicoideae</taxon>
        <taxon>Andropogonodae</taxon>
        <taxon>Andropogoneae</taxon>
        <taxon>Sorghinae</taxon>
        <taxon>Sorghum</taxon>
    </lineage>
</organism>
<protein>
    <submittedName>
        <fullName evidence="2">Uncharacterized protein</fullName>
    </submittedName>
</protein>
<name>A0A921QR68_SORBI</name>
<evidence type="ECO:0000313" key="3">
    <source>
        <dbReference type="Proteomes" id="UP000807115"/>
    </source>
</evidence>
<feature type="compositionally biased region" description="Low complexity" evidence="1">
    <location>
        <begin position="85"/>
        <end position="97"/>
    </location>
</feature>
<dbReference type="EMBL" id="CM027685">
    <property type="protein sequence ID" value="KAG0525620.1"/>
    <property type="molecule type" value="Genomic_DNA"/>
</dbReference>
<reference evidence="2" key="2">
    <citation type="submission" date="2020-10" db="EMBL/GenBank/DDBJ databases">
        <authorList>
            <person name="Cooper E.A."/>
            <person name="Brenton Z.W."/>
            <person name="Flinn B.S."/>
            <person name="Jenkins J."/>
            <person name="Shu S."/>
            <person name="Flowers D."/>
            <person name="Luo F."/>
            <person name="Wang Y."/>
            <person name="Xia P."/>
            <person name="Barry K."/>
            <person name="Daum C."/>
            <person name="Lipzen A."/>
            <person name="Yoshinaga Y."/>
            <person name="Schmutz J."/>
            <person name="Saski C."/>
            <person name="Vermerris W."/>
            <person name="Kresovich S."/>
        </authorList>
    </citation>
    <scope>NUCLEOTIDE SEQUENCE</scope>
</reference>
<feature type="compositionally biased region" description="Basic residues" evidence="1">
    <location>
        <begin position="120"/>
        <end position="132"/>
    </location>
</feature>
<evidence type="ECO:0000313" key="2">
    <source>
        <dbReference type="EMBL" id="KAG0525620.1"/>
    </source>
</evidence>
<reference evidence="2" key="1">
    <citation type="journal article" date="2019" name="BMC Genomics">
        <title>A new reference genome for Sorghum bicolor reveals high levels of sequence similarity between sweet and grain genotypes: implications for the genetics of sugar metabolism.</title>
        <authorList>
            <person name="Cooper E.A."/>
            <person name="Brenton Z.W."/>
            <person name="Flinn B.S."/>
            <person name="Jenkins J."/>
            <person name="Shu S."/>
            <person name="Flowers D."/>
            <person name="Luo F."/>
            <person name="Wang Y."/>
            <person name="Xia P."/>
            <person name="Barry K."/>
            <person name="Daum C."/>
            <person name="Lipzen A."/>
            <person name="Yoshinaga Y."/>
            <person name="Schmutz J."/>
            <person name="Saski C."/>
            <person name="Vermerris W."/>
            <person name="Kresovich S."/>
        </authorList>
    </citation>
    <scope>NUCLEOTIDE SEQUENCE</scope>
</reference>
<accession>A0A921QR68</accession>
<feature type="region of interest" description="Disordered" evidence="1">
    <location>
        <begin position="42"/>
        <end position="132"/>
    </location>
</feature>
<dbReference type="Proteomes" id="UP000807115">
    <property type="component" value="Chromosome 6"/>
</dbReference>
<dbReference type="AlphaFoldDB" id="A0A921QR68"/>
<gene>
    <name evidence="2" type="ORF">BDA96_06G072000</name>
</gene>
<evidence type="ECO:0000256" key="1">
    <source>
        <dbReference type="SAM" id="MobiDB-lite"/>
    </source>
</evidence>